<evidence type="ECO:0000256" key="2">
    <source>
        <dbReference type="ARBA" id="ARBA00022771"/>
    </source>
</evidence>
<name>A0AAD9U4F5_9ROSI</name>
<keyword evidence="3" id="KW-0862">Zinc</keyword>
<protein>
    <recommendedName>
        <fullName evidence="6">SWIM-type domain-containing protein</fullName>
    </recommendedName>
</protein>
<organism evidence="7 8">
    <name type="scientific">Dipteronia dyeriana</name>
    <dbReference type="NCBI Taxonomy" id="168575"/>
    <lineage>
        <taxon>Eukaryota</taxon>
        <taxon>Viridiplantae</taxon>
        <taxon>Streptophyta</taxon>
        <taxon>Embryophyta</taxon>
        <taxon>Tracheophyta</taxon>
        <taxon>Spermatophyta</taxon>
        <taxon>Magnoliopsida</taxon>
        <taxon>eudicotyledons</taxon>
        <taxon>Gunneridae</taxon>
        <taxon>Pentapetalae</taxon>
        <taxon>rosids</taxon>
        <taxon>malvids</taxon>
        <taxon>Sapindales</taxon>
        <taxon>Sapindaceae</taxon>
        <taxon>Hippocastanoideae</taxon>
        <taxon>Acereae</taxon>
        <taxon>Dipteronia</taxon>
    </lineage>
</organism>
<keyword evidence="1" id="KW-0479">Metal-binding</keyword>
<dbReference type="PANTHER" id="PTHR31973">
    <property type="entry name" value="POLYPROTEIN, PUTATIVE-RELATED"/>
    <property type="match status" value="1"/>
</dbReference>
<evidence type="ECO:0000256" key="1">
    <source>
        <dbReference type="ARBA" id="ARBA00022723"/>
    </source>
</evidence>
<evidence type="ECO:0000256" key="3">
    <source>
        <dbReference type="ARBA" id="ARBA00022833"/>
    </source>
</evidence>
<comment type="caution">
    <text evidence="7">The sequence shown here is derived from an EMBL/GenBank/DDBJ whole genome shotgun (WGS) entry which is preliminary data.</text>
</comment>
<dbReference type="AlphaFoldDB" id="A0AAD9U4F5"/>
<sequence length="278" mass="32745">MEANQLNYEDDNEKDDDKDYEAGSEEEDTQFNDLHFPFAHRRYCARYIYANFKLTYKGDHYKKLFWRAARSSNIFDFKTCMEEIDLINPGAKNWLLDIHPQHWSRYAYGLFIRCDHVTNNMTETFNSMLNTHIVVSYLELLKFIKRMVMRKFNDRNEGCNSWSLVLPPRVYVKILKHSRESRTLKMITTWNMKYELIGASGGYAVKLREYNCTCGSLQVSGILCCHAIAAISYYCGKEAVKDKLTQFVHINLTKSAYMQTYVGMIHLIPDQKRWPEVP</sequence>
<evidence type="ECO:0000256" key="4">
    <source>
        <dbReference type="PROSITE-ProRule" id="PRU00325"/>
    </source>
</evidence>
<dbReference type="EMBL" id="JANJYI010000005">
    <property type="protein sequence ID" value="KAK2647707.1"/>
    <property type="molecule type" value="Genomic_DNA"/>
</dbReference>
<proteinExistence type="predicted"/>
<accession>A0AAD9U4F5</accession>
<evidence type="ECO:0000313" key="7">
    <source>
        <dbReference type="EMBL" id="KAK2647707.1"/>
    </source>
</evidence>
<dbReference type="InterPro" id="IPR006564">
    <property type="entry name" value="Znf_PMZ"/>
</dbReference>
<feature type="domain" description="SWIM-type" evidence="6">
    <location>
        <begin position="203"/>
        <end position="235"/>
    </location>
</feature>
<evidence type="ECO:0000313" key="8">
    <source>
        <dbReference type="Proteomes" id="UP001280121"/>
    </source>
</evidence>
<dbReference type="SMART" id="SM00575">
    <property type="entry name" value="ZnF_PMZ"/>
    <property type="match status" value="1"/>
</dbReference>
<dbReference type="Pfam" id="PF04434">
    <property type="entry name" value="SWIM"/>
    <property type="match status" value="1"/>
</dbReference>
<reference evidence="7" key="1">
    <citation type="journal article" date="2023" name="Plant J.">
        <title>Genome sequences and population genomics provide insights into the demographic history, inbreeding, and mutation load of two 'living fossil' tree species of Dipteronia.</title>
        <authorList>
            <person name="Feng Y."/>
            <person name="Comes H.P."/>
            <person name="Chen J."/>
            <person name="Zhu S."/>
            <person name="Lu R."/>
            <person name="Zhang X."/>
            <person name="Li P."/>
            <person name="Qiu J."/>
            <person name="Olsen K.M."/>
            <person name="Qiu Y."/>
        </authorList>
    </citation>
    <scope>NUCLEOTIDE SEQUENCE</scope>
    <source>
        <strain evidence="7">KIB01</strain>
    </source>
</reference>
<dbReference type="InterPro" id="IPR007527">
    <property type="entry name" value="Znf_SWIM"/>
</dbReference>
<dbReference type="PROSITE" id="PS50966">
    <property type="entry name" value="ZF_SWIM"/>
    <property type="match status" value="1"/>
</dbReference>
<keyword evidence="2 4" id="KW-0863">Zinc-finger</keyword>
<keyword evidence="8" id="KW-1185">Reference proteome</keyword>
<dbReference type="PANTHER" id="PTHR31973:SF187">
    <property type="entry name" value="MUTATOR TRANSPOSASE MUDRA PROTEIN"/>
    <property type="match status" value="1"/>
</dbReference>
<gene>
    <name evidence="7" type="ORF">Ddye_015196</name>
</gene>
<evidence type="ECO:0000259" key="6">
    <source>
        <dbReference type="PROSITE" id="PS50966"/>
    </source>
</evidence>
<feature type="region of interest" description="Disordered" evidence="5">
    <location>
        <begin position="1"/>
        <end position="28"/>
    </location>
</feature>
<dbReference type="GO" id="GO:0008270">
    <property type="term" value="F:zinc ion binding"/>
    <property type="evidence" value="ECO:0007669"/>
    <property type="project" value="UniProtKB-KW"/>
</dbReference>
<dbReference type="Proteomes" id="UP001280121">
    <property type="component" value="Unassembled WGS sequence"/>
</dbReference>
<evidence type="ECO:0000256" key="5">
    <source>
        <dbReference type="SAM" id="MobiDB-lite"/>
    </source>
</evidence>